<reference evidence="3" key="1">
    <citation type="submission" date="2020-07" db="EMBL/GenBank/DDBJ databases">
        <authorList>
            <person name="Pettersson B.M.F."/>
            <person name="Behra P.R.K."/>
            <person name="Ramesh M."/>
            <person name="Das S."/>
            <person name="Dasgupta S."/>
            <person name="Kirsebom L.A."/>
        </authorList>
    </citation>
    <scope>NUCLEOTIDE SEQUENCE</scope>
    <source>
        <strain evidence="3">DSM 44615</strain>
    </source>
</reference>
<comment type="caution">
    <text evidence="3">The sequence shown here is derived from an EMBL/GenBank/DDBJ whole genome shotgun (WGS) entry which is preliminary data.</text>
</comment>
<feature type="domain" description="Right handed beta helix" evidence="2">
    <location>
        <begin position="135"/>
        <end position="260"/>
    </location>
</feature>
<feature type="chain" id="PRO_5040996221" evidence="1">
    <location>
        <begin position="31"/>
        <end position="374"/>
    </location>
</feature>
<dbReference type="InterPro" id="IPR012334">
    <property type="entry name" value="Pectin_lyas_fold"/>
</dbReference>
<evidence type="ECO:0000313" key="3">
    <source>
        <dbReference type="EMBL" id="MCV7171923.1"/>
    </source>
</evidence>
<gene>
    <name evidence="3" type="ORF">H7I41_18570</name>
</gene>
<dbReference type="SMART" id="SM00710">
    <property type="entry name" value="PbH1"/>
    <property type="match status" value="4"/>
</dbReference>
<name>A0A9X2YC77_9MYCO</name>
<reference evidence="3" key="2">
    <citation type="journal article" date="2022" name="BMC Genomics">
        <title>Comparative genome analysis of mycobacteria focusing on tRNA and non-coding RNA.</title>
        <authorList>
            <person name="Behra P.R.K."/>
            <person name="Pettersson B.M.F."/>
            <person name="Ramesh M."/>
            <person name="Das S."/>
            <person name="Dasgupta S."/>
            <person name="Kirsebom L.A."/>
        </authorList>
    </citation>
    <scope>NUCLEOTIDE SEQUENCE</scope>
    <source>
        <strain evidence="3">DSM 44615</strain>
    </source>
</reference>
<keyword evidence="1" id="KW-0732">Signal</keyword>
<sequence>MYRLSRSKNDVLRSSAAAVVAVLAVAAGLAGDCVAVGDPLEDSSALLQREFDQLKPGEALTLDRETFNHDSVLHIDVPGVRIDGNGARLQATNDETSSVQITAPGVTLTNVTLSAPPSGRRWTGLDQHKLVVRANDVTVRGVVVDGSAAAGVFVQGAENFRIDGVTVEDTRADGIHVTGGSGNGQINNPATARTGDDGVAVVSYADDAASCADIVVNSPVVNGTRWGRGVSVVGGENVSIRNLHVDGTSGAGVYIASEGGPQYYTRSAHAIDVSGGTVTNANVNPGVIQGAVLVYAGNASEDVSNVSVSDLTISNTAKTAQRNIGIVVDAGTVGDIALRGIRLEQTSLPALDANTPPSGYSATDFTLDGNAIVP</sequence>
<dbReference type="Pfam" id="PF13229">
    <property type="entry name" value="Beta_helix"/>
    <property type="match status" value="1"/>
</dbReference>
<dbReference type="EMBL" id="JACKSJ010000148">
    <property type="protein sequence ID" value="MCV7171923.1"/>
    <property type="molecule type" value="Genomic_DNA"/>
</dbReference>
<dbReference type="Gene3D" id="2.160.20.10">
    <property type="entry name" value="Single-stranded right-handed beta-helix, Pectin lyase-like"/>
    <property type="match status" value="1"/>
</dbReference>
<evidence type="ECO:0000313" key="4">
    <source>
        <dbReference type="Proteomes" id="UP001140293"/>
    </source>
</evidence>
<dbReference type="SUPFAM" id="SSF51126">
    <property type="entry name" value="Pectin lyase-like"/>
    <property type="match status" value="1"/>
</dbReference>
<proteinExistence type="predicted"/>
<dbReference type="AlphaFoldDB" id="A0A9X2YC77"/>
<dbReference type="InterPro" id="IPR011050">
    <property type="entry name" value="Pectin_lyase_fold/virulence"/>
</dbReference>
<organism evidence="3 4">
    <name type="scientific">[Mycobacterium] manitobense</name>
    <dbReference type="NCBI Taxonomy" id="190147"/>
    <lineage>
        <taxon>Bacteria</taxon>
        <taxon>Bacillati</taxon>
        <taxon>Actinomycetota</taxon>
        <taxon>Actinomycetes</taxon>
        <taxon>Mycobacteriales</taxon>
        <taxon>Mycobacteriaceae</taxon>
        <taxon>Mycolicibacterium</taxon>
    </lineage>
</organism>
<dbReference type="InterPro" id="IPR006626">
    <property type="entry name" value="PbH1"/>
</dbReference>
<accession>A0A9X2YC77</accession>
<keyword evidence="4" id="KW-1185">Reference proteome</keyword>
<dbReference type="Proteomes" id="UP001140293">
    <property type="component" value="Unassembled WGS sequence"/>
</dbReference>
<evidence type="ECO:0000256" key="1">
    <source>
        <dbReference type="SAM" id="SignalP"/>
    </source>
</evidence>
<feature type="signal peptide" evidence="1">
    <location>
        <begin position="1"/>
        <end position="30"/>
    </location>
</feature>
<evidence type="ECO:0000259" key="2">
    <source>
        <dbReference type="Pfam" id="PF13229"/>
    </source>
</evidence>
<dbReference type="InterPro" id="IPR039448">
    <property type="entry name" value="Beta_helix"/>
</dbReference>
<protein>
    <submittedName>
        <fullName evidence="3">Right-handed parallel beta-helix repeat-containing protein</fullName>
    </submittedName>
</protein>